<dbReference type="Proteomes" id="UP000251960">
    <property type="component" value="Chromosome 1"/>
</dbReference>
<dbReference type="EMBL" id="NCVQ01000001">
    <property type="protein sequence ID" value="PWZ57516.1"/>
    <property type="molecule type" value="Genomic_DNA"/>
</dbReference>
<gene>
    <name evidence="1" type="ORF">Zm00014a_043207</name>
</gene>
<reference evidence="1" key="1">
    <citation type="journal article" date="2018" name="Nat. Genet.">
        <title>Extensive intraspecific gene order and gene structural variations between Mo17 and other maize genomes.</title>
        <authorList>
            <person name="Sun S."/>
            <person name="Zhou Y."/>
            <person name="Chen J."/>
            <person name="Shi J."/>
            <person name="Zhao H."/>
            <person name="Zhao H."/>
            <person name="Song W."/>
            <person name="Zhang M."/>
            <person name="Cui Y."/>
            <person name="Dong X."/>
            <person name="Liu H."/>
            <person name="Ma X."/>
            <person name="Jiao Y."/>
            <person name="Wang B."/>
            <person name="Wei X."/>
            <person name="Stein J.C."/>
            <person name="Glaubitz J.C."/>
            <person name="Lu F."/>
            <person name="Yu G."/>
            <person name="Liang C."/>
            <person name="Fengler K."/>
            <person name="Li B."/>
            <person name="Rafalski A."/>
            <person name="Schnable P.S."/>
            <person name="Ware D.H."/>
            <person name="Buckler E.S."/>
            <person name="Lai J."/>
        </authorList>
    </citation>
    <scope>NUCLEOTIDE SEQUENCE [LARGE SCALE GENOMIC DNA]</scope>
    <source>
        <tissue evidence="1">Seedling</tissue>
    </source>
</reference>
<organism evidence="1">
    <name type="scientific">Zea mays</name>
    <name type="common">Maize</name>
    <dbReference type="NCBI Taxonomy" id="4577"/>
    <lineage>
        <taxon>Eukaryota</taxon>
        <taxon>Viridiplantae</taxon>
        <taxon>Streptophyta</taxon>
        <taxon>Embryophyta</taxon>
        <taxon>Tracheophyta</taxon>
        <taxon>Spermatophyta</taxon>
        <taxon>Magnoliopsida</taxon>
        <taxon>Liliopsida</taxon>
        <taxon>Poales</taxon>
        <taxon>Poaceae</taxon>
        <taxon>PACMAD clade</taxon>
        <taxon>Panicoideae</taxon>
        <taxon>Andropogonodae</taxon>
        <taxon>Andropogoneae</taxon>
        <taxon>Tripsacinae</taxon>
        <taxon>Zea</taxon>
    </lineage>
</organism>
<comment type="caution">
    <text evidence="1">The sequence shown here is derived from an EMBL/GenBank/DDBJ whole genome shotgun (WGS) entry which is preliminary data.</text>
</comment>
<sequence>PCVATAHNNTHYTHVNYSLKNFKIFC</sequence>
<feature type="non-terminal residue" evidence="1">
    <location>
        <position position="1"/>
    </location>
</feature>
<protein>
    <submittedName>
        <fullName evidence="1">Uncharacterized protein</fullName>
    </submittedName>
</protein>
<accession>A0A317YHG8</accession>
<evidence type="ECO:0000313" key="1">
    <source>
        <dbReference type="EMBL" id="PWZ57516.1"/>
    </source>
</evidence>
<proteinExistence type="predicted"/>
<dbReference type="AlphaFoldDB" id="A0A317YHG8"/>
<name>A0A317YHG8_MAIZE</name>